<feature type="compositionally biased region" description="Acidic residues" evidence="1">
    <location>
        <begin position="364"/>
        <end position="384"/>
    </location>
</feature>
<feature type="compositionally biased region" description="Acidic residues" evidence="1">
    <location>
        <begin position="499"/>
        <end position="518"/>
    </location>
</feature>
<gene>
    <name evidence="2" type="ORF">IAD26_08920</name>
</gene>
<reference evidence="2" key="1">
    <citation type="submission" date="2020-10" db="EMBL/GenBank/DDBJ databases">
        <authorList>
            <person name="Gilroy R."/>
        </authorList>
    </citation>
    <scope>NUCLEOTIDE SEQUENCE</scope>
    <source>
        <strain evidence="2">CHK154-7741</strain>
    </source>
</reference>
<feature type="region of interest" description="Disordered" evidence="1">
    <location>
        <begin position="269"/>
        <end position="294"/>
    </location>
</feature>
<evidence type="ECO:0000256" key="1">
    <source>
        <dbReference type="SAM" id="MobiDB-lite"/>
    </source>
</evidence>
<comment type="caution">
    <text evidence="2">The sequence shown here is derived from an EMBL/GenBank/DDBJ whole genome shotgun (WGS) entry which is preliminary data.</text>
</comment>
<dbReference type="Proteomes" id="UP000886748">
    <property type="component" value="Unassembled WGS sequence"/>
</dbReference>
<feature type="region of interest" description="Disordered" evidence="1">
    <location>
        <begin position="433"/>
        <end position="452"/>
    </location>
</feature>
<evidence type="ECO:0008006" key="4">
    <source>
        <dbReference type="Google" id="ProtNLM"/>
    </source>
</evidence>
<feature type="compositionally biased region" description="Acidic residues" evidence="1">
    <location>
        <begin position="391"/>
        <end position="416"/>
    </location>
</feature>
<dbReference type="EMBL" id="DVOD01000064">
    <property type="protein sequence ID" value="HIU93236.1"/>
    <property type="molecule type" value="Genomic_DNA"/>
</dbReference>
<feature type="compositionally biased region" description="Acidic residues" evidence="1">
    <location>
        <begin position="585"/>
        <end position="604"/>
    </location>
</feature>
<dbReference type="SUPFAM" id="SSF74653">
    <property type="entry name" value="TolA/TonB C-terminal domain"/>
    <property type="match status" value="1"/>
</dbReference>
<feature type="compositionally biased region" description="Acidic residues" evidence="1">
    <location>
        <begin position="345"/>
        <end position="356"/>
    </location>
</feature>
<proteinExistence type="predicted"/>
<feature type="compositionally biased region" description="Acidic residues" evidence="1">
    <location>
        <begin position="461"/>
        <end position="488"/>
    </location>
</feature>
<feature type="region of interest" description="Disordered" evidence="1">
    <location>
        <begin position="461"/>
        <end position="622"/>
    </location>
</feature>
<evidence type="ECO:0000313" key="3">
    <source>
        <dbReference type="Proteomes" id="UP000886748"/>
    </source>
</evidence>
<sequence length="857" mass="96576">MGALINTDKSIIEAAKLVACKIDDTELRKRTYALNIAANAAARYLNENNVIADTKQSLYKVPSFARNIELADIYVNGVRYDVRVTFDGKSFCIPKIQEKYDAVPAAYIVVQLENSLKEVEILGFIPSEKLTDNKANAEYYCYSTDILLPIEEFGNFAQNQSVKIHPFSSLDHDKIKEMCTGFIDDEITETEKIYFIKHVIACPVCRETFCDMNDFDTILSQLKNYHELLNDSTLSVFSGNKEEFDAALIAGMGVVENAIENTVVEPEVLQEEDILEEQEPQKEQEQEEEEDDELVLEEIQEEAQDEENEQEQKAAIDTIENENILESDIPAFDLIDFAQIDAEPELLQEEDILEEQEPQKKEEQEQEEELEADIDTVENEEAEEVATLAQEPDEVIEEPEEIESIDESESIDPIESVEELESIGELDNLAELEELEETEPETLEEPLELLSEDNDLLELGDEPTVDESEIEEPIMDEPAIEEPLEEQTDSYQEPVELKYDDEETEEIEQDIEQEEENPQELPAMFDFAKATADIETEPDENQSKQDEEIQGLLDDDLLALLSDSDTEDTEEQEETQSYESQEFTQEPEQEYDQPSEFESEEFEQPEFSVDTQESQPLEQDGDDTIHSLFENQANAQSEEGAQDGVAEFELAPEPVSASTVNKTKQIAVAAALVVLLAGAGAGAWFMNHQKATTEETPLDTANSDQLFDFQNQGTQSEESPDTQSAAVSQDINRSMANSFSDKPAAISITKLSWQVSEKLASEASVKEYLQTAGKNIQMNLQNDLANASDVAFNNTVKVSFEIAPDNTLKGIQVLTSSGSDKIDDIILRSIKNTLKYINVPKLKDYKSDYFLTLIINF</sequence>
<organism evidence="2 3">
    <name type="scientific">Candidatus Limenecus avicola</name>
    <dbReference type="NCBI Taxonomy" id="2840847"/>
    <lineage>
        <taxon>Bacteria</taxon>
        <taxon>Bacillati</taxon>
        <taxon>Bacillota</taxon>
        <taxon>Clostridia</taxon>
        <taxon>Eubacteriales</taxon>
        <taxon>Clostridiaceae</taxon>
        <taxon>Clostridiaceae incertae sedis</taxon>
        <taxon>Candidatus Limenecus</taxon>
    </lineage>
</organism>
<protein>
    <recommendedName>
        <fullName evidence="4">Zinc-finger domain-containing protein</fullName>
    </recommendedName>
</protein>
<feature type="compositionally biased region" description="Acidic residues" evidence="1">
    <location>
        <begin position="269"/>
        <end position="278"/>
    </location>
</feature>
<evidence type="ECO:0000313" key="2">
    <source>
        <dbReference type="EMBL" id="HIU93236.1"/>
    </source>
</evidence>
<feature type="compositionally biased region" description="Acidic residues" evidence="1">
    <location>
        <begin position="564"/>
        <end position="576"/>
    </location>
</feature>
<feature type="compositionally biased region" description="Acidic residues" evidence="1">
    <location>
        <begin position="285"/>
        <end position="294"/>
    </location>
</feature>
<reference evidence="2" key="2">
    <citation type="journal article" date="2021" name="PeerJ">
        <title>Extensive microbial diversity within the chicken gut microbiome revealed by metagenomics and culture.</title>
        <authorList>
            <person name="Gilroy R."/>
            <person name="Ravi A."/>
            <person name="Getino M."/>
            <person name="Pursley I."/>
            <person name="Horton D.L."/>
            <person name="Alikhan N.F."/>
            <person name="Baker D."/>
            <person name="Gharbi K."/>
            <person name="Hall N."/>
            <person name="Watson M."/>
            <person name="Adriaenssens E.M."/>
            <person name="Foster-Nyarko E."/>
            <person name="Jarju S."/>
            <person name="Secka A."/>
            <person name="Antonio M."/>
            <person name="Oren A."/>
            <person name="Chaudhuri R.R."/>
            <person name="La Ragione R."/>
            <person name="Hildebrand F."/>
            <person name="Pallen M.J."/>
        </authorList>
    </citation>
    <scope>NUCLEOTIDE SEQUENCE</scope>
    <source>
        <strain evidence="2">CHK154-7741</strain>
    </source>
</reference>
<accession>A0A9D1SSK4</accession>
<name>A0A9D1SSK4_9CLOT</name>
<dbReference type="Gene3D" id="3.30.1150.10">
    <property type="match status" value="1"/>
</dbReference>
<dbReference type="AlphaFoldDB" id="A0A9D1SSK4"/>
<feature type="region of interest" description="Disordered" evidence="1">
    <location>
        <begin position="345"/>
        <end position="416"/>
    </location>
</feature>